<dbReference type="KEGG" id="ahg:AHOG_17880"/>
<keyword evidence="2" id="KW-0472">Membrane</keyword>
<dbReference type="Proteomes" id="UP000204221">
    <property type="component" value="Chromosome"/>
</dbReference>
<sequence>MVPGADVGSCARETERKGAAVASPPNSRQRPRFRRRPQPQPRRPAGRRSEPDGGGFGWSRARIVAAVVLFAAAAPAVPLAVETGAAGRPETLLCWISTVIQLGGGSAVLLRPRAAAATGLAAAVGVLLLLWTGGLGVTAGYFGGINPWPPSRSSSPSD</sequence>
<feature type="transmembrane region" description="Helical" evidence="2">
    <location>
        <begin position="61"/>
        <end position="80"/>
    </location>
</feature>
<evidence type="ECO:0000313" key="3">
    <source>
        <dbReference type="EMBL" id="ASO21201.1"/>
    </source>
</evidence>
<dbReference type="AlphaFoldDB" id="A0A221W662"/>
<keyword evidence="2" id="KW-0812">Transmembrane</keyword>
<name>A0A221W662_9PSEU</name>
<accession>A0A221W662</accession>
<evidence type="ECO:0000256" key="2">
    <source>
        <dbReference type="SAM" id="Phobius"/>
    </source>
</evidence>
<feature type="transmembrane region" description="Helical" evidence="2">
    <location>
        <begin position="92"/>
        <end position="110"/>
    </location>
</feature>
<protein>
    <submittedName>
        <fullName evidence="3">Uncharacterized protein</fullName>
    </submittedName>
</protein>
<feature type="region of interest" description="Disordered" evidence="1">
    <location>
        <begin position="1"/>
        <end position="54"/>
    </location>
</feature>
<reference evidence="3 4" key="1">
    <citation type="submission" date="2017-07" db="EMBL/GenBank/DDBJ databases">
        <title>Complete genome sequence of Actinoalloteichus hoggarensis DSM 45943, type strain of Actinoalloteichus hoggarensis.</title>
        <authorList>
            <person name="Ruckert C."/>
            <person name="Nouioui I."/>
            <person name="Willmese J."/>
            <person name="van Wezel G."/>
            <person name="Klenk H.-P."/>
            <person name="Kalinowski J."/>
            <person name="Zotchev S.B."/>
        </authorList>
    </citation>
    <scope>NUCLEOTIDE SEQUENCE [LARGE SCALE GENOMIC DNA]</scope>
    <source>
        <strain evidence="3 4">DSM 45943</strain>
    </source>
</reference>
<gene>
    <name evidence="3" type="ORF">AHOG_17880</name>
</gene>
<dbReference type="EMBL" id="CP022521">
    <property type="protein sequence ID" value="ASO21201.1"/>
    <property type="molecule type" value="Genomic_DNA"/>
</dbReference>
<organism evidence="3 4">
    <name type="scientific">Actinoalloteichus hoggarensis</name>
    <dbReference type="NCBI Taxonomy" id="1470176"/>
    <lineage>
        <taxon>Bacteria</taxon>
        <taxon>Bacillati</taxon>
        <taxon>Actinomycetota</taxon>
        <taxon>Actinomycetes</taxon>
        <taxon>Pseudonocardiales</taxon>
        <taxon>Pseudonocardiaceae</taxon>
        <taxon>Actinoalloteichus</taxon>
    </lineage>
</organism>
<keyword evidence="2" id="KW-1133">Transmembrane helix</keyword>
<evidence type="ECO:0000313" key="4">
    <source>
        <dbReference type="Proteomes" id="UP000204221"/>
    </source>
</evidence>
<proteinExistence type="predicted"/>
<feature type="transmembrane region" description="Helical" evidence="2">
    <location>
        <begin position="116"/>
        <end position="142"/>
    </location>
</feature>
<evidence type="ECO:0000256" key="1">
    <source>
        <dbReference type="SAM" id="MobiDB-lite"/>
    </source>
</evidence>
<keyword evidence="4" id="KW-1185">Reference proteome</keyword>